<dbReference type="PANTHER" id="PTHR34081">
    <property type="entry name" value="MALECTIN DOMAIN-CONTAINING PROTEIN"/>
    <property type="match status" value="1"/>
</dbReference>
<dbReference type="InterPro" id="IPR021720">
    <property type="entry name" value="Malectin_dom"/>
</dbReference>
<sequence length="296" mass="33434">MKSSVSSCDLYPLYPESMILNSTVEFSSSRISDTTGINAVPILSSKDIIKTLILRNVGLSGSIPPYIWNLKKLKTLDKDTLIRTIDCQCHGLMDQGFLHINCGGGNISITNSSYETTYEADNNVTTAATNQHFKNWGISNTGEFTDDDQENDYYFFSKLSRDSSELYKTARRSALSLVYYAFCLKNGTYNVKLHFMETQFSDDEPFSRLGRRVFDVFVQGELFLKDFNIKKEAKGTLKPFVKEKKVNVTNHMLEIRLYWAGKGTTLIPSRGNYGPLISAISLCHQSKYPALLLQKP</sequence>
<feature type="domain" description="Malectin" evidence="1">
    <location>
        <begin position="98"/>
        <end position="280"/>
    </location>
</feature>
<evidence type="ECO:0000259" key="1">
    <source>
        <dbReference type="Pfam" id="PF11721"/>
    </source>
</evidence>
<protein>
    <recommendedName>
        <fullName evidence="1">Malectin domain-containing protein</fullName>
    </recommendedName>
</protein>
<dbReference type="EMBL" id="QGKY02002305">
    <property type="protein sequence ID" value="KAF2534044.1"/>
    <property type="molecule type" value="Genomic_DNA"/>
</dbReference>
<dbReference type="AlphaFoldDB" id="A0A8S9FLR7"/>
<gene>
    <name evidence="2" type="ORF">F2Q70_00030542</name>
</gene>
<evidence type="ECO:0000313" key="2">
    <source>
        <dbReference type="EMBL" id="KAF2534044.1"/>
    </source>
</evidence>
<name>A0A8S9FLR7_BRACR</name>
<comment type="caution">
    <text evidence="2">The sequence shown here is derived from an EMBL/GenBank/DDBJ whole genome shotgun (WGS) entry which is preliminary data.</text>
</comment>
<dbReference type="Pfam" id="PF11721">
    <property type="entry name" value="Malectin"/>
    <property type="match status" value="1"/>
</dbReference>
<proteinExistence type="predicted"/>
<dbReference type="FunFam" id="2.60.120.430:FF:000004">
    <property type="entry name" value="Putative leucine-rich repeat receptor-like serine/threonine-protein kinase"/>
    <property type="match status" value="1"/>
</dbReference>
<dbReference type="PANTHER" id="PTHR34081:SF1">
    <property type="entry name" value="MALECTIN, LEUCINE-RICH REPEAT DOMAIN, L DOMAIN-LIKE PROTEIN-RELATED"/>
    <property type="match status" value="1"/>
</dbReference>
<accession>A0A8S9FLR7</accession>
<organism evidence="2">
    <name type="scientific">Brassica cretica</name>
    <name type="common">Mustard</name>
    <dbReference type="NCBI Taxonomy" id="69181"/>
    <lineage>
        <taxon>Eukaryota</taxon>
        <taxon>Viridiplantae</taxon>
        <taxon>Streptophyta</taxon>
        <taxon>Embryophyta</taxon>
        <taxon>Tracheophyta</taxon>
        <taxon>Spermatophyta</taxon>
        <taxon>Magnoliopsida</taxon>
        <taxon>eudicotyledons</taxon>
        <taxon>Gunneridae</taxon>
        <taxon>Pentapetalae</taxon>
        <taxon>rosids</taxon>
        <taxon>malvids</taxon>
        <taxon>Brassicales</taxon>
        <taxon>Brassicaceae</taxon>
        <taxon>Brassiceae</taxon>
        <taxon>Brassica</taxon>
    </lineage>
</organism>
<dbReference type="Gene3D" id="2.60.120.430">
    <property type="entry name" value="Galactose-binding lectin"/>
    <property type="match status" value="1"/>
</dbReference>
<reference evidence="2" key="1">
    <citation type="submission" date="2019-12" db="EMBL/GenBank/DDBJ databases">
        <title>Genome sequencing and annotation of Brassica cretica.</title>
        <authorList>
            <person name="Studholme D.J."/>
            <person name="Sarris P.F."/>
        </authorList>
    </citation>
    <scope>NUCLEOTIDE SEQUENCE</scope>
    <source>
        <strain evidence="2">PFS-102/07</strain>
        <tissue evidence="2">Leaf</tissue>
    </source>
</reference>